<reference evidence="3" key="1">
    <citation type="submission" date="2022-09" db="EMBL/GenBank/DDBJ databases">
        <title>Rhodovastum sp. nov. RN2-1 isolated from soil in Seongnam, South Korea.</title>
        <authorList>
            <person name="Le N.T."/>
        </authorList>
    </citation>
    <scope>NUCLEOTIDE SEQUENCE</scope>
    <source>
        <strain evidence="3">RN2-1</strain>
    </source>
</reference>
<comment type="caution">
    <text evidence="3">The sequence shown here is derived from an EMBL/GenBank/DDBJ whole genome shotgun (WGS) entry which is preliminary data.</text>
</comment>
<dbReference type="AlphaFoldDB" id="A0AA42CK36"/>
<dbReference type="NCBIfam" id="TIGR02595">
    <property type="entry name" value="PEP_CTERM"/>
    <property type="match status" value="1"/>
</dbReference>
<dbReference type="Proteomes" id="UP001165679">
    <property type="component" value="Unassembled WGS sequence"/>
</dbReference>
<protein>
    <submittedName>
        <fullName evidence="3">PEP-CTERM sorting domain-containing protein</fullName>
    </submittedName>
</protein>
<feature type="signal peptide" evidence="1">
    <location>
        <begin position="1"/>
        <end position="26"/>
    </location>
</feature>
<proteinExistence type="predicted"/>
<evidence type="ECO:0000256" key="1">
    <source>
        <dbReference type="SAM" id="SignalP"/>
    </source>
</evidence>
<dbReference type="EMBL" id="JAPDNT010000038">
    <property type="protein sequence ID" value="MCW3477455.1"/>
    <property type="molecule type" value="Genomic_DNA"/>
</dbReference>
<name>A0AA42CK36_9PROT</name>
<evidence type="ECO:0000259" key="2">
    <source>
        <dbReference type="Pfam" id="PF07589"/>
    </source>
</evidence>
<gene>
    <name evidence="3" type="ORF">OL599_23065</name>
</gene>
<reference evidence="3" key="2">
    <citation type="submission" date="2022-10" db="EMBL/GenBank/DDBJ databases">
        <authorList>
            <person name="Trinh H.N."/>
        </authorList>
    </citation>
    <scope>NUCLEOTIDE SEQUENCE</scope>
    <source>
        <strain evidence="3">RN2-1</strain>
    </source>
</reference>
<keyword evidence="4" id="KW-1185">Reference proteome</keyword>
<feature type="chain" id="PRO_5041313154" evidence="1">
    <location>
        <begin position="27"/>
        <end position="223"/>
    </location>
</feature>
<keyword evidence="1" id="KW-0732">Signal</keyword>
<sequence length="223" mass="23706">MMKSAHWMVFGALPLWCALDAGSAHAQAASDVVMENILGQAVPVSSFSLLEAEETANGVNFRLEPQTFKLTDRLGGESDTIEVSLITGILTSDAPVNDPEPSDQGENDFRVLTANFRSGQADRLTVAGVPGAVTGESGTFRVPERTRSIGDDSVFVNAFTISFTSDTGPEIPNDFTEVENPLLTITLTSDGVPEPESLALMGTGVLALGLIRRRRSKPGLPKD</sequence>
<dbReference type="Pfam" id="PF07589">
    <property type="entry name" value="PEP-CTERM"/>
    <property type="match status" value="1"/>
</dbReference>
<evidence type="ECO:0000313" key="3">
    <source>
        <dbReference type="EMBL" id="MCW3477455.1"/>
    </source>
</evidence>
<dbReference type="InterPro" id="IPR013424">
    <property type="entry name" value="Ice-binding_C"/>
</dbReference>
<organism evidence="3 4">
    <name type="scientific">Limobrevibacterium gyesilva</name>
    <dbReference type="NCBI Taxonomy" id="2991712"/>
    <lineage>
        <taxon>Bacteria</taxon>
        <taxon>Pseudomonadati</taxon>
        <taxon>Pseudomonadota</taxon>
        <taxon>Alphaproteobacteria</taxon>
        <taxon>Acetobacterales</taxon>
        <taxon>Acetobacteraceae</taxon>
        <taxon>Limobrevibacterium</taxon>
    </lineage>
</organism>
<evidence type="ECO:0000313" key="4">
    <source>
        <dbReference type="Proteomes" id="UP001165679"/>
    </source>
</evidence>
<feature type="domain" description="Ice-binding protein C-terminal" evidence="2">
    <location>
        <begin position="192"/>
        <end position="215"/>
    </location>
</feature>
<accession>A0AA42CK36</accession>